<feature type="compositionally biased region" description="Low complexity" evidence="1">
    <location>
        <begin position="22"/>
        <end position="32"/>
    </location>
</feature>
<reference evidence="2" key="1">
    <citation type="submission" date="2019-08" db="EMBL/GenBank/DDBJ databases">
        <authorList>
            <person name="Kucharzyk K."/>
            <person name="Murdoch R.W."/>
            <person name="Higgins S."/>
            <person name="Loffler F."/>
        </authorList>
    </citation>
    <scope>NUCLEOTIDE SEQUENCE</scope>
</reference>
<feature type="region of interest" description="Disordered" evidence="1">
    <location>
        <begin position="22"/>
        <end position="52"/>
    </location>
</feature>
<comment type="caution">
    <text evidence="2">The sequence shown here is derived from an EMBL/GenBank/DDBJ whole genome shotgun (WGS) entry which is preliminary data.</text>
</comment>
<name>A0A645A8A2_9ZZZZ</name>
<accession>A0A645A8A2</accession>
<feature type="region of interest" description="Disordered" evidence="1">
    <location>
        <begin position="92"/>
        <end position="114"/>
    </location>
</feature>
<proteinExistence type="predicted"/>
<gene>
    <name evidence="2" type="ORF">SDC9_95236</name>
</gene>
<evidence type="ECO:0000313" key="2">
    <source>
        <dbReference type="EMBL" id="MPM48511.1"/>
    </source>
</evidence>
<dbReference type="EMBL" id="VSSQ01012130">
    <property type="protein sequence ID" value="MPM48511.1"/>
    <property type="molecule type" value="Genomic_DNA"/>
</dbReference>
<evidence type="ECO:0000256" key="1">
    <source>
        <dbReference type="SAM" id="MobiDB-lite"/>
    </source>
</evidence>
<dbReference type="AlphaFoldDB" id="A0A645A8A2"/>
<dbReference type="PROSITE" id="PS51257">
    <property type="entry name" value="PROKAR_LIPOPROTEIN"/>
    <property type="match status" value="1"/>
</dbReference>
<organism evidence="2">
    <name type="scientific">bioreactor metagenome</name>
    <dbReference type="NCBI Taxonomy" id="1076179"/>
    <lineage>
        <taxon>unclassified sequences</taxon>
        <taxon>metagenomes</taxon>
        <taxon>ecological metagenomes</taxon>
    </lineage>
</organism>
<sequence length="148" mass="16189">MKKLVMISLCLFMLTTISIGCSSKKSSSDGGSNTTEKQIPDLTGEWKQENSKSDDSYQLATITSDTITIDWVSDNGDTKALYWAGSFVAPKTADEPYSWDSKNDHSKTESALLASSDDTKTMTYENGVLSYEVSAMGTTTVVKLKKQQ</sequence>
<protein>
    <submittedName>
        <fullName evidence="2">Uncharacterized protein</fullName>
    </submittedName>
</protein>